<protein>
    <submittedName>
        <fullName evidence="2 4">Uncharacterized protein</fullName>
    </submittedName>
</protein>
<feature type="compositionally biased region" description="Basic and acidic residues" evidence="1">
    <location>
        <begin position="113"/>
        <end position="133"/>
    </location>
</feature>
<dbReference type="EMBL" id="UYYA01004745">
    <property type="protein sequence ID" value="VDM63228.1"/>
    <property type="molecule type" value="Genomic_DNA"/>
</dbReference>
<evidence type="ECO:0000256" key="1">
    <source>
        <dbReference type="SAM" id="MobiDB-lite"/>
    </source>
</evidence>
<reference evidence="4" key="1">
    <citation type="submission" date="2017-02" db="UniProtKB">
        <authorList>
            <consortium name="WormBaseParasite"/>
        </authorList>
    </citation>
    <scope>IDENTIFICATION</scope>
</reference>
<dbReference type="AlphaFoldDB" id="A0A0R3PYV1"/>
<reference evidence="2 3" key="2">
    <citation type="submission" date="2018-11" db="EMBL/GenBank/DDBJ databases">
        <authorList>
            <consortium name="Pathogen Informatics"/>
        </authorList>
    </citation>
    <scope>NUCLEOTIDE SEQUENCE [LARGE SCALE GENOMIC DNA]</scope>
    <source>
        <strain evidence="2 3">Costa Rica</strain>
    </source>
</reference>
<gene>
    <name evidence="2" type="ORF">ACOC_LOCUS11643</name>
</gene>
<dbReference type="Proteomes" id="UP000267027">
    <property type="component" value="Unassembled WGS sequence"/>
</dbReference>
<evidence type="ECO:0000313" key="4">
    <source>
        <dbReference type="WBParaSite" id="ACOC_0001164201-mRNA-1"/>
    </source>
</evidence>
<name>A0A0R3PYV1_ANGCS</name>
<accession>A0A0R3PYV1</accession>
<dbReference type="OrthoDB" id="10613729at2759"/>
<keyword evidence="3" id="KW-1185">Reference proteome</keyword>
<feature type="region of interest" description="Disordered" evidence="1">
    <location>
        <begin position="49"/>
        <end position="155"/>
    </location>
</feature>
<sequence length="174" mass="19614">MFDCELAADRVSYQFTCHRFKLLKFDCFTPGHLSKAVAIRKRDFDTESLASFSGEPEERKSDDKHRNEHSAELRGAKRGFRSERDTREDFPKEKMVQNKRLKQQKIVVVPQLERNDPDAHDHYESTTEGREVLTFDAGGDGGDGGGGSVDNGDLGARNVLTHLSIPSDSKHYVS</sequence>
<evidence type="ECO:0000313" key="3">
    <source>
        <dbReference type="Proteomes" id="UP000267027"/>
    </source>
</evidence>
<feature type="compositionally biased region" description="Basic and acidic residues" evidence="1">
    <location>
        <begin position="56"/>
        <end position="96"/>
    </location>
</feature>
<feature type="compositionally biased region" description="Gly residues" evidence="1">
    <location>
        <begin position="138"/>
        <end position="149"/>
    </location>
</feature>
<evidence type="ECO:0000313" key="2">
    <source>
        <dbReference type="EMBL" id="VDM63228.1"/>
    </source>
</evidence>
<proteinExistence type="predicted"/>
<dbReference type="WBParaSite" id="ACOC_0001164201-mRNA-1">
    <property type="protein sequence ID" value="ACOC_0001164201-mRNA-1"/>
    <property type="gene ID" value="ACOC_0001164201"/>
</dbReference>
<organism evidence="4">
    <name type="scientific">Angiostrongylus costaricensis</name>
    <name type="common">Nematode worm</name>
    <dbReference type="NCBI Taxonomy" id="334426"/>
    <lineage>
        <taxon>Eukaryota</taxon>
        <taxon>Metazoa</taxon>
        <taxon>Ecdysozoa</taxon>
        <taxon>Nematoda</taxon>
        <taxon>Chromadorea</taxon>
        <taxon>Rhabditida</taxon>
        <taxon>Rhabditina</taxon>
        <taxon>Rhabditomorpha</taxon>
        <taxon>Strongyloidea</taxon>
        <taxon>Metastrongylidae</taxon>
        <taxon>Angiostrongylus</taxon>
    </lineage>
</organism>